<feature type="compositionally biased region" description="Basic residues" evidence="1">
    <location>
        <begin position="43"/>
        <end position="55"/>
    </location>
</feature>
<dbReference type="InParanoid" id="Q4CZC4"/>
<proteinExistence type="predicted"/>
<gene>
    <name evidence="2" type="ORF">Tc00.1047053506723.10</name>
</gene>
<accession>Q4CZC4</accession>
<protein>
    <submittedName>
        <fullName evidence="2">Uncharacterized protein</fullName>
    </submittedName>
</protein>
<organism evidence="2 3">
    <name type="scientific">Trypanosoma cruzi (strain CL Brener)</name>
    <dbReference type="NCBI Taxonomy" id="353153"/>
    <lineage>
        <taxon>Eukaryota</taxon>
        <taxon>Discoba</taxon>
        <taxon>Euglenozoa</taxon>
        <taxon>Kinetoplastea</taxon>
        <taxon>Metakinetoplastina</taxon>
        <taxon>Trypanosomatida</taxon>
        <taxon>Trypanosomatidae</taxon>
        <taxon>Trypanosoma</taxon>
        <taxon>Schizotrypanum</taxon>
    </lineage>
</organism>
<feature type="compositionally biased region" description="Polar residues" evidence="1">
    <location>
        <begin position="81"/>
        <end position="109"/>
    </location>
</feature>
<sequence length="155" mass="16987">MADGGAQRSGKTRQALMRTTKNMPKHTANRKKSILKGRDLSHTHKHHHSAVRPRARGFAPPHNKLTHRQQLPTMKVKRPTATASSTVPRPTAYSHSPAANTMHTEQAITQRAARKSDSASIHDAATTFPAIPPTMEFDAQPKEVTGGASHPQEEE</sequence>
<dbReference type="KEGG" id="tcr:506723.10"/>
<dbReference type="Proteomes" id="UP000002296">
    <property type="component" value="Unassembled WGS sequence"/>
</dbReference>
<evidence type="ECO:0000256" key="1">
    <source>
        <dbReference type="SAM" id="MobiDB-lite"/>
    </source>
</evidence>
<name>Q4CZC4_TRYCC</name>
<keyword evidence="3" id="KW-1185">Reference proteome</keyword>
<dbReference type="AlphaFoldDB" id="Q4CZC4"/>
<feature type="region of interest" description="Disordered" evidence="1">
    <location>
        <begin position="1"/>
        <end position="155"/>
    </location>
</feature>
<dbReference type="RefSeq" id="XP_807475.1">
    <property type="nucleotide sequence ID" value="XM_802382.1"/>
</dbReference>
<comment type="caution">
    <text evidence="2">The sequence shown here is derived from an EMBL/GenBank/DDBJ whole genome shotgun (WGS) entry which is preliminary data.</text>
</comment>
<evidence type="ECO:0000313" key="3">
    <source>
        <dbReference type="Proteomes" id="UP000002296"/>
    </source>
</evidence>
<feature type="compositionally biased region" description="Basic residues" evidence="1">
    <location>
        <begin position="23"/>
        <end position="35"/>
    </location>
</feature>
<dbReference type="PaxDb" id="353153-Q4CZC4"/>
<dbReference type="EMBL" id="AAHK01001382">
    <property type="protein sequence ID" value="EAN85624.1"/>
    <property type="molecule type" value="Genomic_DNA"/>
</dbReference>
<reference evidence="2 3" key="1">
    <citation type="journal article" date="2005" name="Science">
        <title>The genome sequence of Trypanosoma cruzi, etiologic agent of Chagas disease.</title>
        <authorList>
            <person name="El-Sayed N.M."/>
            <person name="Myler P.J."/>
            <person name="Bartholomeu D.C."/>
            <person name="Nilsson D."/>
            <person name="Aggarwal G."/>
            <person name="Tran A.N."/>
            <person name="Ghedin E."/>
            <person name="Worthey E.A."/>
            <person name="Delcher A.L."/>
            <person name="Blandin G."/>
            <person name="Westenberger S.J."/>
            <person name="Caler E."/>
            <person name="Cerqueira G.C."/>
            <person name="Branche C."/>
            <person name="Haas B."/>
            <person name="Anupama A."/>
            <person name="Arner E."/>
            <person name="Aslund L."/>
            <person name="Attipoe P."/>
            <person name="Bontempi E."/>
            <person name="Bringaud F."/>
            <person name="Burton P."/>
            <person name="Cadag E."/>
            <person name="Campbell D.A."/>
            <person name="Carrington M."/>
            <person name="Crabtree J."/>
            <person name="Darban H."/>
            <person name="da Silveira J.F."/>
            <person name="de Jong P."/>
            <person name="Edwards K."/>
            <person name="Englund P.T."/>
            <person name="Fazelina G."/>
            <person name="Feldblyum T."/>
            <person name="Ferella M."/>
            <person name="Frasch A.C."/>
            <person name="Gull K."/>
            <person name="Horn D."/>
            <person name="Hou L."/>
            <person name="Huang Y."/>
            <person name="Kindlund E."/>
            <person name="Klingbeil M."/>
            <person name="Kluge S."/>
            <person name="Koo H."/>
            <person name="Lacerda D."/>
            <person name="Levin M.J."/>
            <person name="Lorenzi H."/>
            <person name="Louie T."/>
            <person name="Machado C.R."/>
            <person name="McCulloch R."/>
            <person name="McKenna A."/>
            <person name="Mizuno Y."/>
            <person name="Mottram J.C."/>
            <person name="Nelson S."/>
            <person name="Ochaya S."/>
            <person name="Osoegawa K."/>
            <person name="Pai G."/>
            <person name="Parsons M."/>
            <person name="Pentony M."/>
            <person name="Pettersson U."/>
            <person name="Pop M."/>
            <person name="Ramirez J.L."/>
            <person name="Rinta J."/>
            <person name="Robertson L."/>
            <person name="Salzberg S.L."/>
            <person name="Sanchez D.O."/>
            <person name="Seyler A."/>
            <person name="Sharma R."/>
            <person name="Shetty J."/>
            <person name="Simpson A.J."/>
            <person name="Sisk E."/>
            <person name="Tammi M.T."/>
            <person name="Tarleton R."/>
            <person name="Teixeira S."/>
            <person name="Van Aken S."/>
            <person name="Vogt C."/>
            <person name="Ward P.N."/>
            <person name="Wickstead B."/>
            <person name="Wortman J."/>
            <person name="White O."/>
            <person name="Fraser C.M."/>
            <person name="Stuart K.D."/>
            <person name="Andersson B."/>
        </authorList>
    </citation>
    <scope>NUCLEOTIDE SEQUENCE [LARGE SCALE GENOMIC DNA]</scope>
    <source>
        <strain evidence="2 3">CL Brener</strain>
    </source>
</reference>
<evidence type="ECO:0000313" key="2">
    <source>
        <dbReference type="EMBL" id="EAN85624.1"/>
    </source>
</evidence>
<dbReference type="GeneID" id="3537714"/>